<dbReference type="InterPro" id="IPR001958">
    <property type="entry name" value="Tet-R_TetA/multi-R_MdtG-like"/>
</dbReference>
<evidence type="ECO:0000256" key="6">
    <source>
        <dbReference type="SAM" id="MobiDB-lite"/>
    </source>
</evidence>
<reference evidence="9 10" key="1">
    <citation type="submission" date="2017-07" db="EMBL/GenBank/DDBJ databases">
        <title>Draft Genome Sequences of Select Purple Nonsulfur Bacteria.</title>
        <authorList>
            <person name="Lasarre B."/>
            <person name="Mckinlay J.B."/>
        </authorList>
    </citation>
    <scope>NUCLEOTIDE SEQUENCE [LARGE SCALE GENOMIC DNA]</scope>
    <source>
        <strain evidence="9 10">DSM 11907</strain>
    </source>
</reference>
<keyword evidence="4 7" id="KW-1133">Transmembrane helix</keyword>
<feature type="transmembrane region" description="Helical" evidence="7">
    <location>
        <begin position="308"/>
        <end position="326"/>
    </location>
</feature>
<feature type="transmembrane region" description="Helical" evidence="7">
    <location>
        <begin position="332"/>
        <end position="349"/>
    </location>
</feature>
<dbReference type="GO" id="GO:0016020">
    <property type="term" value="C:membrane"/>
    <property type="evidence" value="ECO:0007669"/>
    <property type="project" value="UniProtKB-SubCell"/>
</dbReference>
<feature type="transmembrane region" description="Helical" evidence="7">
    <location>
        <begin position="403"/>
        <end position="420"/>
    </location>
</feature>
<feature type="region of interest" description="Disordered" evidence="6">
    <location>
        <begin position="1"/>
        <end position="23"/>
    </location>
</feature>
<dbReference type="PRINTS" id="PR01035">
    <property type="entry name" value="TCRTETA"/>
</dbReference>
<feature type="transmembrane region" description="Helical" evidence="7">
    <location>
        <begin position="277"/>
        <end position="296"/>
    </location>
</feature>
<dbReference type="Proteomes" id="UP000248863">
    <property type="component" value="Unassembled WGS sequence"/>
</dbReference>
<dbReference type="AlphaFoldDB" id="A0A327JYB1"/>
<accession>A0A327JYB1</accession>
<dbReference type="SUPFAM" id="SSF103473">
    <property type="entry name" value="MFS general substrate transporter"/>
    <property type="match status" value="1"/>
</dbReference>
<comment type="subcellular location">
    <subcellularLocation>
        <location evidence="1">Membrane</location>
        <topology evidence="1">Multi-pass membrane protein</topology>
    </subcellularLocation>
</comment>
<feature type="transmembrane region" description="Helical" evidence="7">
    <location>
        <begin position="161"/>
        <end position="183"/>
    </location>
</feature>
<dbReference type="CDD" id="cd17388">
    <property type="entry name" value="MFS_TetA"/>
    <property type="match status" value="1"/>
</dbReference>
<dbReference type="EMBL" id="NPEU01000597">
    <property type="protein sequence ID" value="RAI30584.1"/>
    <property type="molecule type" value="Genomic_DNA"/>
</dbReference>
<name>A0A327JYB1_9BRAD</name>
<dbReference type="InterPro" id="IPR036259">
    <property type="entry name" value="MFS_trans_sf"/>
</dbReference>
<feature type="domain" description="Major facilitator superfamily (MFS) profile" evidence="8">
    <location>
        <begin position="32"/>
        <end position="427"/>
    </location>
</feature>
<keyword evidence="5 7" id="KW-0472">Membrane</keyword>
<feature type="transmembrane region" description="Helical" evidence="7">
    <location>
        <begin position="132"/>
        <end position="149"/>
    </location>
</feature>
<proteinExistence type="predicted"/>
<feature type="transmembrane region" description="Helical" evidence="7">
    <location>
        <begin position="102"/>
        <end position="126"/>
    </location>
</feature>
<keyword evidence="3 7" id="KW-0812">Transmembrane</keyword>
<evidence type="ECO:0000256" key="4">
    <source>
        <dbReference type="ARBA" id="ARBA00022989"/>
    </source>
</evidence>
<dbReference type="RefSeq" id="WP_111360181.1">
    <property type="nucleotide sequence ID" value="NZ_NHSK01000241.1"/>
</dbReference>
<evidence type="ECO:0000256" key="1">
    <source>
        <dbReference type="ARBA" id="ARBA00004141"/>
    </source>
</evidence>
<keyword evidence="2" id="KW-0813">Transport</keyword>
<feature type="transmembrane region" description="Helical" evidence="7">
    <location>
        <begin position="241"/>
        <end position="265"/>
    </location>
</feature>
<evidence type="ECO:0000313" key="9">
    <source>
        <dbReference type="EMBL" id="RAI30584.1"/>
    </source>
</evidence>
<sequence length="437" mass="45245">MPPAPKDAEAGQGISDPGGDPAPVPHGRRRAAFGFVFVTVAIDMLSVGIFVPVLPRLVADFMGGDEPAAATMYGLFGIAFALMQFFFSPVQGALSDRFGRRPVILFSNLGVGLDYVVMALAPTIWWLLAGRVISGVASASIATAFAYIADVTEPEKRAARFGMLGAAFGLGFVLGPAIGGLAGSVDPRLPFWIAAGLSLANAAYGYFVLPESLPPEKRAPLRLARANPLGALTLLRSQPQLLGLAGVWFVSQLAHFVLPSLGVLYLTFRYDWDARTIGFTMAAVGLGAVIVQGGLIGPGVRLLGERGALLLGATAGVIGLTIQGLAPHGWMFWLGIPFNSLWGFAHAAANSLMSRRLGPSEQGRLQGANACMMGIAGLIGPGLFSQVYAFALAHPGAFPGPGAPFFVAVALLLVAIALAVRATRSPPAGAAGDKVSS</sequence>
<keyword evidence="10" id="KW-1185">Reference proteome</keyword>
<feature type="transmembrane region" description="Helical" evidence="7">
    <location>
        <begin position="189"/>
        <end position="209"/>
    </location>
</feature>
<evidence type="ECO:0000256" key="5">
    <source>
        <dbReference type="ARBA" id="ARBA00023136"/>
    </source>
</evidence>
<evidence type="ECO:0000256" key="3">
    <source>
        <dbReference type="ARBA" id="ARBA00022692"/>
    </source>
</evidence>
<dbReference type="InterPro" id="IPR020846">
    <property type="entry name" value="MFS_dom"/>
</dbReference>
<evidence type="ECO:0000256" key="7">
    <source>
        <dbReference type="SAM" id="Phobius"/>
    </source>
</evidence>
<dbReference type="OrthoDB" id="9764259at2"/>
<feature type="transmembrane region" description="Helical" evidence="7">
    <location>
        <begin position="31"/>
        <end position="51"/>
    </location>
</feature>
<dbReference type="GO" id="GO:0022857">
    <property type="term" value="F:transmembrane transporter activity"/>
    <property type="evidence" value="ECO:0007669"/>
    <property type="project" value="InterPro"/>
</dbReference>
<dbReference type="PROSITE" id="PS50850">
    <property type="entry name" value="MFS"/>
    <property type="match status" value="1"/>
</dbReference>
<dbReference type="InterPro" id="IPR011701">
    <property type="entry name" value="MFS"/>
</dbReference>
<dbReference type="PANTHER" id="PTHR23504">
    <property type="entry name" value="MAJOR FACILITATOR SUPERFAMILY DOMAIN-CONTAINING PROTEIN 10"/>
    <property type="match status" value="1"/>
</dbReference>
<evidence type="ECO:0000256" key="2">
    <source>
        <dbReference type="ARBA" id="ARBA00022448"/>
    </source>
</evidence>
<evidence type="ECO:0000313" key="10">
    <source>
        <dbReference type="Proteomes" id="UP000248863"/>
    </source>
</evidence>
<protein>
    <submittedName>
        <fullName evidence="9">Tetracycline resistance MFS efflux pump</fullName>
    </submittedName>
</protein>
<evidence type="ECO:0000259" key="8">
    <source>
        <dbReference type="PROSITE" id="PS50850"/>
    </source>
</evidence>
<feature type="transmembrane region" description="Helical" evidence="7">
    <location>
        <begin position="370"/>
        <end position="391"/>
    </location>
</feature>
<comment type="caution">
    <text evidence="9">The sequence shown here is derived from an EMBL/GenBank/DDBJ whole genome shotgun (WGS) entry which is preliminary data.</text>
</comment>
<dbReference type="Pfam" id="PF07690">
    <property type="entry name" value="MFS_1"/>
    <property type="match status" value="1"/>
</dbReference>
<feature type="transmembrane region" description="Helical" evidence="7">
    <location>
        <begin position="71"/>
        <end position="90"/>
    </location>
</feature>
<gene>
    <name evidence="9" type="ORF">CH338_27395</name>
</gene>
<organism evidence="9 10">
    <name type="scientific">Rhodoplanes elegans</name>
    <dbReference type="NCBI Taxonomy" id="29408"/>
    <lineage>
        <taxon>Bacteria</taxon>
        <taxon>Pseudomonadati</taxon>
        <taxon>Pseudomonadota</taxon>
        <taxon>Alphaproteobacteria</taxon>
        <taxon>Hyphomicrobiales</taxon>
        <taxon>Nitrobacteraceae</taxon>
        <taxon>Rhodoplanes</taxon>
    </lineage>
</organism>
<dbReference type="PANTHER" id="PTHR23504:SF15">
    <property type="entry name" value="MAJOR FACILITATOR SUPERFAMILY (MFS) PROFILE DOMAIN-CONTAINING PROTEIN"/>
    <property type="match status" value="1"/>
</dbReference>
<dbReference type="Gene3D" id="1.20.1250.20">
    <property type="entry name" value="MFS general substrate transporter like domains"/>
    <property type="match status" value="1"/>
</dbReference>